<dbReference type="Pfam" id="PF13556">
    <property type="entry name" value="HTH_30"/>
    <property type="match status" value="1"/>
</dbReference>
<evidence type="ECO:0008006" key="8">
    <source>
        <dbReference type="Google" id="ProtNLM"/>
    </source>
</evidence>
<dbReference type="PANTHER" id="PTHR33744:SF17">
    <property type="entry name" value="CONSERVED PROTEIN"/>
    <property type="match status" value="1"/>
</dbReference>
<comment type="similarity">
    <text evidence="1">Belongs to the CdaR family.</text>
</comment>
<dbReference type="PANTHER" id="PTHR33744">
    <property type="entry name" value="CARBOHYDRATE DIACID REGULATOR"/>
    <property type="match status" value="1"/>
</dbReference>
<dbReference type="InterPro" id="IPR042070">
    <property type="entry name" value="PucR_C-HTH_sf"/>
</dbReference>
<dbReference type="STRING" id="1428644.BIV57_16075"/>
<dbReference type="Proteomes" id="UP000243342">
    <property type="component" value="Unassembled WGS sequence"/>
</dbReference>
<feature type="domain" description="PucR C-terminal helix-turn-helix" evidence="4">
    <location>
        <begin position="463"/>
        <end position="521"/>
    </location>
</feature>
<dbReference type="InterPro" id="IPR025736">
    <property type="entry name" value="PucR_C-HTH_dom"/>
</dbReference>
<feature type="region of interest" description="Disordered" evidence="2">
    <location>
        <begin position="195"/>
        <end position="215"/>
    </location>
</feature>
<evidence type="ECO:0000313" key="6">
    <source>
        <dbReference type="EMBL" id="OIV36482.1"/>
    </source>
</evidence>
<keyword evidence="7" id="KW-1185">Reference proteome</keyword>
<evidence type="ECO:0000256" key="1">
    <source>
        <dbReference type="ARBA" id="ARBA00006754"/>
    </source>
</evidence>
<proteinExistence type="inferred from homology"/>
<feature type="domain" description="CdaR GGDEF-like" evidence="5">
    <location>
        <begin position="324"/>
        <end position="407"/>
    </location>
</feature>
<reference evidence="6 7" key="1">
    <citation type="submission" date="2016-10" db="EMBL/GenBank/DDBJ databases">
        <title>Genome sequence of Streptomyces gilvigriseus MUSC 26.</title>
        <authorList>
            <person name="Lee L.-H."/>
            <person name="Ser H.-L."/>
        </authorList>
    </citation>
    <scope>NUCLEOTIDE SEQUENCE [LARGE SCALE GENOMIC DNA]</scope>
    <source>
        <strain evidence="6 7">MUSC 26</strain>
    </source>
</reference>
<feature type="compositionally biased region" description="Basic and acidic residues" evidence="2">
    <location>
        <begin position="202"/>
        <end position="211"/>
    </location>
</feature>
<comment type="caution">
    <text evidence="6">The sequence shown here is derived from an EMBL/GenBank/DDBJ whole genome shotgun (WGS) entry which is preliminary data.</text>
</comment>
<evidence type="ECO:0000259" key="3">
    <source>
        <dbReference type="Pfam" id="PF07905"/>
    </source>
</evidence>
<sequence>MRIRELLRTEELGLRLLHGEEELDRRILRVMVTDLNSPRRFLAGGELVLSGLLWHHGPEDSERFVSQLAEAGAAALAAGEAEIDAVPEDLVAACRRFRMPLLAVPEHIAFGAIAEHVGRLVSAQRAADLAEVLDRHRALMAAPDGAGLDPVLELLAGQLDLRCRVLTPTGRQLAAAGPAQDEDAARGLARARLRAGGHPRPRLRDPRDPGGEARTAFPVGAVPAPGWASLHGWFLLADGDAAEWNEERLGLVERLCRLVAVERDRHEAGCRPRFRAADEALAALERGAPADELEVLLRAAGCDLAAGPETGWKVLSVSAAGTDAETLRRVVDDALPGGTVAVRGATVVALLPHDGPSGRCTGERVRTLLGPLEDGLPEESWLAVGISHPVAAASALHGALDEADHALGLARASGRTRVRVAGPEEAASHITLLAALPDPVRRAFRDRLLGPLRAYDARHHADLLLTLEAFLACDGSWTRCAQRLNIHVNSVRYRIGRIEELTGRDLSRLSDRVDLLLALRIG</sequence>
<protein>
    <recommendedName>
        <fullName evidence="8">PucR family transcriptional regulator</fullName>
    </recommendedName>
</protein>
<dbReference type="Pfam" id="PF17853">
    <property type="entry name" value="GGDEF_2"/>
    <property type="match status" value="1"/>
</dbReference>
<organism evidence="6 7">
    <name type="scientific">Mangrovactinospora gilvigrisea</name>
    <dbReference type="NCBI Taxonomy" id="1428644"/>
    <lineage>
        <taxon>Bacteria</taxon>
        <taxon>Bacillati</taxon>
        <taxon>Actinomycetota</taxon>
        <taxon>Actinomycetes</taxon>
        <taxon>Kitasatosporales</taxon>
        <taxon>Streptomycetaceae</taxon>
        <taxon>Mangrovactinospora</taxon>
    </lineage>
</organism>
<feature type="domain" description="Purine catabolism PurC-like" evidence="3">
    <location>
        <begin position="5"/>
        <end position="120"/>
    </location>
</feature>
<gene>
    <name evidence="6" type="ORF">BIV57_16075</name>
</gene>
<evidence type="ECO:0000256" key="2">
    <source>
        <dbReference type="SAM" id="MobiDB-lite"/>
    </source>
</evidence>
<dbReference type="OrthoDB" id="3170447at2"/>
<evidence type="ECO:0000259" key="4">
    <source>
        <dbReference type="Pfam" id="PF13556"/>
    </source>
</evidence>
<dbReference type="InterPro" id="IPR041522">
    <property type="entry name" value="CdaR_GGDEF"/>
</dbReference>
<accession>A0A1J7CA08</accession>
<evidence type="ECO:0000313" key="7">
    <source>
        <dbReference type="Proteomes" id="UP000243342"/>
    </source>
</evidence>
<dbReference type="InterPro" id="IPR012914">
    <property type="entry name" value="PucR_dom"/>
</dbReference>
<dbReference type="InterPro" id="IPR051448">
    <property type="entry name" value="CdaR-like_regulators"/>
</dbReference>
<name>A0A1J7CA08_9ACTN</name>
<dbReference type="RefSeq" id="WP_071657567.1">
    <property type="nucleotide sequence ID" value="NZ_MLCF01000091.1"/>
</dbReference>
<dbReference type="EMBL" id="MLCF01000091">
    <property type="protein sequence ID" value="OIV36482.1"/>
    <property type="molecule type" value="Genomic_DNA"/>
</dbReference>
<dbReference type="Pfam" id="PF07905">
    <property type="entry name" value="PucR"/>
    <property type="match status" value="1"/>
</dbReference>
<evidence type="ECO:0000259" key="5">
    <source>
        <dbReference type="Pfam" id="PF17853"/>
    </source>
</evidence>
<dbReference type="Gene3D" id="1.10.10.2840">
    <property type="entry name" value="PucR C-terminal helix-turn-helix domain"/>
    <property type="match status" value="1"/>
</dbReference>
<dbReference type="AlphaFoldDB" id="A0A1J7CA08"/>